<dbReference type="InterPro" id="IPR037185">
    <property type="entry name" value="EmrE-like"/>
</dbReference>
<feature type="transmembrane region" description="Helical" evidence="1">
    <location>
        <begin position="209"/>
        <end position="229"/>
    </location>
</feature>
<evidence type="ECO:0000313" key="4">
    <source>
        <dbReference type="Proteomes" id="UP001385499"/>
    </source>
</evidence>
<dbReference type="PANTHER" id="PTHR22911">
    <property type="entry name" value="ACYL-MALONYL CONDENSING ENZYME-RELATED"/>
    <property type="match status" value="1"/>
</dbReference>
<feature type="transmembrane region" description="Helical" evidence="1">
    <location>
        <begin position="126"/>
        <end position="143"/>
    </location>
</feature>
<dbReference type="Proteomes" id="UP001385499">
    <property type="component" value="Unassembled WGS sequence"/>
</dbReference>
<comment type="caution">
    <text evidence="3">The sequence shown here is derived from an EMBL/GenBank/DDBJ whole genome shotgun (WGS) entry which is preliminary data.</text>
</comment>
<dbReference type="PANTHER" id="PTHR22911:SF135">
    <property type="entry name" value="BLR4310 PROTEIN"/>
    <property type="match status" value="1"/>
</dbReference>
<feature type="transmembrane region" description="Helical" evidence="1">
    <location>
        <begin position="241"/>
        <end position="257"/>
    </location>
</feature>
<reference evidence="3 4" key="1">
    <citation type="submission" date="2024-02" db="EMBL/GenBank/DDBJ databases">
        <title>Roseibium algae sp. nov., isolated from marine alga (Grateloupia sp.), showing potential in myo-inositol conversion.</title>
        <authorList>
            <person name="Wang Y."/>
        </authorList>
    </citation>
    <scope>NUCLEOTIDE SEQUENCE [LARGE SCALE GENOMIC DNA]</scope>
    <source>
        <strain evidence="3 4">H3510</strain>
    </source>
</reference>
<gene>
    <name evidence="3" type="ORF">V6575_08530</name>
</gene>
<feature type="transmembrane region" description="Helical" evidence="1">
    <location>
        <begin position="263"/>
        <end position="281"/>
    </location>
</feature>
<sequence length="289" mass="31115">MDFRENSRAVMAMLVANAGFIINDSLMKLVSGHLPLGQMIFVRGVISIGLLLAICMATGVFRKAHLLMHPKVLMRSIGEVMATLLYLTALMKMPIANATAILQALPLVVTAGAAIVFKSSVGWRRWTAIGAGFTGVMLIIRPGFQGFDVWALVALAGVFFMALRDLSTRQMPAEIPTFGVSLMTAIGVTVLGGGLSLSETWQPMTTYDLMGLAGAAGFILLGYVFIILAMRSGDITLVAPFRYSAVLWALTLGFLIWGDVPDAMTMLGTMIIIATGLYTFLRERKLANS</sequence>
<accession>A0ABU8TJ01</accession>
<protein>
    <submittedName>
        <fullName evidence="3">DMT family transporter</fullName>
    </submittedName>
</protein>
<feature type="transmembrane region" description="Helical" evidence="1">
    <location>
        <begin position="149"/>
        <end position="166"/>
    </location>
</feature>
<keyword evidence="1" id="KW-1133">Transmembrane helix</keyword>
<evidence type="ECO:0000256" key="1">
    <source>
        <dbReference type="SAM" id="Phobius"/>
    </source>
</evidence>
<feature type="transmembrane region" description="Helical" evidence="1">
    <location>
        <begin position="12"/>
        <end position="34"/>
    </location>
</feature>
<dbReference type="InterPro" id="IPR000620">
    <property type="entry name" value="EamA_dom"/>
</dbReference>
<dbReference type="EMBL" id="JBAKIA010000004">
    <property type="protein sequence ID" value="MEJ8474134.1"/>
    <property type="molecule type" value="Genomic_DNA"/>
</dbReference>
<keyword evidence="1" id="KW-0812">Transmembrane</keyword>
<evidence type="ECO:0000259" key="2">
    <source>
        <dbReference type="Pfam" id="PF00892"/>
    </source>
</evidence>
<evidence type="ECO:0000313" key="3">
    <source>
        <dbReference type="EMBL" id="MEJ8474134.1"/>
    </source>
</evidence>
<keyword evidence="4" id="KW-1185">Reference proteome</keyword>
<feature type="transmembrane region" description="Helical" evidence="1">
    <location>
        <begin position="178"/>
        <end position="197"/>
    </location>
</feature>
<name>A0ABU8TJ01_9HYPH</name>
<dbReference type="Pfam" id="PF00892">
    <property type="entry name" value="EamA"/>
    <property type="match status" value="2"/>
</dbReference>
<feature type="domain" description="EamA" evidence="2">
    <location>
        <begin position="9"/>
        <end position="140"/>
    </location>
</feature>
<organism evidence="3 4">
    <name type="scientific">Roseibium algae</name>
    <dbReference type="NCBI Taxonomy" id="3123038"/>
    <lineage>
        <taxon>Bacteria</taxon>
        <taxon>Pseudomonadati</taxon>
        <taxon>Pseudomonadota</taxon>
        <taxon>Alphaproteobacteria</taxon>
        <taxon>Hyphomicrobiales</taxon>
        <taxon>Stappiaceae</taxon>
        <taxon>Roseibium</taxon>
    </lineage>
</organism>
<keyword evidence="1" id="KW-0472">Membrane</keyword>
<dbReference type="RefSeq" id="WP_340273843.1">
    <property type="nucleotide sequence ID" value="NZ_JBAKIA010000004.1"/>
</dbReference>
<feature type="transmembrane region" description="Helical" evidence="1">
    <location>
        <begin position="40"/>
        <end position="60"/>
    </location>
</feature>
<dbReference type="SUPFAM" id="SSF103481">
    <property type="entry name" value="Multidrug resistance efflux transporter EmrE"/>
    <property type="match status" value="2"/>
</dbReference>
<feature type="transmembrane region" description="Helical" evidence="1">
    <location>
        <begin position="95"/>
        <end position="117"/>
    </location>
</feature>
<proteinExistence type="predicted"/>
<feature type="domain" description="EamA" evidence="2">
    <location>
        <begin position="150"/>
        <end position="274"/>
    </location>
</feature>